<evidence type="ECO:0008006" key="4">
    <source>
        <dbReference type="Google" id="ProtNLM"/>
    </source>
</evidence>
<reference evidence="2 3" key="1">
    <citation type="submission" date="2020-11" db="EMBL/GenBank/DDBJ databases">
        <title>Sequencing the genomes of 1000 actinobacteria strains.</title>
        <authorList>
            <person name="Klenk H.-P."/>
        </authorList>
    </citation>
    <scope>NUCLEOTIDE SEQUENCE [LARGE SCALE GENOMIC DNA]</scope>
    <source>
        <strain evidence="2 3">DSM 101692</strain>
    </source>
</reference>
<proteinExistence type="predicted"/>
<gene>
    <name evidence="2" type="ORF">IW248_003981</name>
</gene>
<protein>
    <recommendedName>
        <fullName evidence="4">Aminoglycoside phosphotransferase</fullName>
    </recommendedName>
</protein>
<name>A0ABS0JKY8_9ACTN</name>
<comment type="caution">
    <text evidence="2">The sequence shown here is derived from an EMBL/GenBank/DDBJ whole genome shotgun (WGS) entry which is preliminary data.</text>
</comment>
<evidence type="ECO:0000256" key="1">
    <source>
        <dbReference type="SAM" id="MobiDB-lite"/>
    </source>
</evidence>
<feature type="region of interest" description="Disordered" evidence="1">
    <location>
        <begin position="268"/>
        <end position="295"/>
    </location>
</feature>
<accession>A0ABS0JKY8</accession>
<organism evidence="2 3">
    <name type="scientific">Micromonospora ureilytica</name>
    <dbReference type="NCBI Taxonomy" id="709868"/>
    <lineage>
        <taxon>Bacteria</taxon>
        <taxon>Bacillati</taxon>
        <taxon>Actinomycetota</taxon>
        <taxon>Actinomycetes</taxon>
        <taxon>Micromonosporales</taxon>
        <taxon>Micromonosporaceae</taxon>
        <taxon>Micromonospora</taxon>
    </lineage>
</organism>
<dbReference type="EMBL" id="JADOTX010000001">
    <property type="protein sequence ID" value="MBG6067694.1"/>
    <property type="molecule type" value="Genomic_DNA"/>
</dbReference>
<evidence type="ECO:0000313" key="2">
    <source>
        <dbReference type="EMBL" id="MBG6067694.1"/>
    </source>
</evidence>
<dbReference type="RefSeq" id="WP_196928189.1">
    <property type="nucleotide sequence ID" value="NZ_JADOTX010000001.1"/>
</dbReference>
<evidence type="ECO:0000313" key="3">
    <source>
        <dbReference type="Proteomes" id="UP000614915"/>
    </source>
</evidence>
<dbReference type="Proteomes" id="UP000614915">
    <property type="component" value="Unassembled WGS sequence"/>
</dbReference>
<dbReference type="SUPFAM" id="SSF56112">
    <property type="entry name" value="Protein kinase-like (PK-like)"/>
    <property type="match status" value="1"/>
</dbReference>
<sequence>MPRRRHWHELPEPVRAEVERRTGPIRSARTIPTGASGEVAVTLDTATGPLFCKGGESSSPPAWLYRNEARVNPWLPEAAPRLLWTVERDGWLLLGFEHVAGRHPDLAPGSPDLPLLVALLTELSGQLTPCPPLAVRPFADRWHTLIDPKWVDGDALLHTDMTPRNFLVPEGRAGAAMRVRLVDWSSPARGAAWIDAAFLLLRLVRAGHTPAAAEAWAMQIPVYASAPEQSVTGFVDALTRLWQRKQLAASAPHHGPLLDAAQRWSAYRKRAHRSGGPTAPTGTTLKTAEPSAPRR</sequence>
<keyword evidence="3" id="KW-1185">Reference proteome</keyword>
<dbReference type="InterPro" id="IPR011009">
    <property type="entry name" value="Kinase-like_dom_sf"/>
</dbReference>